<keyword evidence="2" id="KW-1185">Reference proteome</keyword>
<proteinExistence type="predicted"/>
<accession>A0A8R1UZ79</accession>
<gene>
    <name evidence="1" type="primary">WBGene00282785</name>
</gene>
<name>A0A2A6BEI9_PRIPA</name>
<reference evidence="1" key="2">
    <citation type="submission" date="2022-06" db="UniProtKB">
        <authorList>
            <consortium name="EnsemblMetazoa"/>
        </authorList>
    </citation>
    <scope>IDENTIFICATION</scope>
    <source>
        <strain evidence="1">PS312</strain>
    </source>
</reference>
<protein>
    <submittedName>
        <fullName evidence="1">Uncharacterized protein</fullName>
    </submittedName>
</protein>
<accession>A0A2A6BEI9</accession>
<organism evidence="1 2">
    <name type="scientific">Pristionchus pacificus</name>
    <name type="common">Parasitic nematode worm</name>
    <dbReference type="NCBI Taxonomy" id="54126"/>
    <lineage>
        <taxon>Eukaryota</taxon>
        <taxon>Metazoa</taxon>
        <taxon>Ecdysozoa</taxon>
        <taxon>Nematoda</taxon>
        <taxon>Chromadorea</taxon>
        <taxon>Rhabditida</taxon>
        <taxon>Rhabditina</taxon>
        <taxon>Diplogasteromorpha</taxon>
        <taxon>Diplogasteroidea</taxon>
        <taxon>Neodiplogasteridae</taxon>
        <taxon>Pristionchus</taxon>
    </lineage>
</organism>
<evidence type="ECO:0000313" key="2">
    <source>
        <dbReference type="Proteomes" id="UP000005239"/>
    </source>
</evidence>
<dbReference type="EnsemblMetazoa" id="PPA44416.1">
    <property type="protein sequence ID" value="PPA44416.1"/>
    <property type="gene ID" value="WBGene00282785"/>
</dbReference>
<dbReference type="AlphaFoldDB" id="A0A2A6BEI9"/>
<reference evidence="2" key="1">
    <citation type="journal article" date="2008" name="Nat. Genet.">
        <title>The Pristionchus pacificus genome provides a unique perspective on nematode lifestyle and parasitism.</title>
        <authorList>
            <person name="Dieterich C."/>
            <person name="Clifton S.W."/>
            <person name="Schuster L.N."/>
            <person name="Chinwalla A."/>
            <person name="Delehaunty K."/>
            <person name="Dinkelacker I."/>
            <person name="Fulton L."/>
            <person name="Fulton R."/>
            <person name="Godfrey J."/>
            <person name="Minx P."/>
            <person name="Mitreva M."/>
            <person name="Roeseler W."/>
            <person name="Tian H."/>
            <person name="Witte H."/>
            <person name="Yang S.P."/>
            <person name="Wilson R.K."/>
            <person name="Sommer R.J."/>
        </authorList>
    </citation>
    <scope>NUCLEOTIDE SEQUENCE [LARGE SCALE GENOMIC DNA]</scope>
    <source>
        <strain evidence="2">PS312</strain>
    </source>
</reference>
<evidence type="ECO:0000313" key="1">
    <source>
        <dbReference type="EnsemblMetazoa" id="PPA44416.1"/>
    </source>
</evidence>
<sequence length="64" mass="6849">MCTGKGKEGERGKQTAGCCSVANYSLIEELTCASRLLTTPTDLLLGRGGRVTTTVYSFHCIAMF</sequence>
<dbReference type="Proteomes" id="UP000005239">
    <property type="component" value="Unassembled WGS sequence"/>
</dbReference>